<evidence type="ECO:0008006" key="4">
    <source>
        <dbReference type="Google" id="ProtNLM"/>
    </source>
</evidence>
<dbReference type="Proteomes" id="UP001321749">
    <property type="component" value="Unassembled WGS sequence"/>
</dbReference>
<reference evidence="2" key="1">
    <citation type="journal article" date="2023" name="Mol. Phylogenet. Evol.">
        <title>Genome-scale phylogeny and comparative genomics of the fungal order Sordariales.</title>
        <authorList>
            <person name="Hensen N."/>
            <person name="Bonometti L."/>
            <person name="Westerberg I."/>
            <person name="Brannstrom I.O."/>
            <person name="Guillou S."/>
            <person name="Cros-Aarteil S."/>
            <person name="Calhoun S."/>
            <person name="Haridas S."/>
            <person name="Kuo A."/>
            <person name="Mondo S."/>
            <person name="Pangilinan J."/>
            <person name="Riley R."/>
            <person name="LaButti K."/>
            <person name="Andreopoulos B."/>
            <person name="Lipzen A."/>
            <person name="Chen C."/>
            <person name="Yan M."/>
            <person name="Daum C."/>
            <person name="Ng V."/>
            <person name="Clum A."/>
            <person name="Steindorff A."/>
            <person name="Ohm R.A."/>
            <person name="Martin F."/>
            <person name="Silar P."/>
            <person name="Natvig D.O."/>
            <person name="Lalanne C."/>
            <person name="Gautier V."/>
            <person name="Ament-Velasquez S.L."/>
            <person name="Kruys A."/>
            <person name="Hutchinson M.I."/>
            <person name="Powell A.J."/>
            <person name="Barry K."/>
            <person name="Miller A.N."/>
            <person name="Grigoriev I.V."/>
            <person name="Debuchy R."/>
            <person name="Gladieux P."/>
            <person name="Hiltunen Thoren M."/>
            <person name="Johannesson H."/>
        </authorList>
    </citation>
    <scope>NUCLEOTIDE SEQUENCE</scope>
    <source>
        <strain evidence="2">PSN324</strain>
    </source>
</reference>
<feature type="signal peptide" evidence="1">
    <location>
        <begin position="1"/>
        <end position="24"/>
    </location>
</feature>
<dbReference type="AlphaFoldDB" id="A0AAV9HAZ1"/>
<feature type="chain" id="PRO_5043978878" description="Secreted protein" evidence="1">
    <location>
        <begin position="25"/>
        <end position="79"/>
    </location>
</feature>
<dbReference type="EMBL" id="MU865118">
    <property type="protein sequence ID" value="KAK4457394.1"/>
    <property type="molecule type" value="Genomic_DNA"/>
</dbReference>
<keyword evidence="1" id="KW-0732">Signal</keyword>
<protein>
    <recommendedName>
        <fullName evidence="4">Secreted protein</fullName>
    </recommendedName>
</protein>
<reference evidence="2" key="2">
    <citation type="submission" date="2023-06" db="EMBL/GenBank/DDBJ databases">
        <authorList>
            <consortium name="Lawrence Berkeley National Laboratory"/>
            <person name="Mondo S.J."/>
            <person name="Hensen N."/>
            <person name="Bonometti L."/>
            <person name="Westerberg I."/>
            <person name="Brannstrom I.O."/>
            <person name="Guillou S."/>
            <person name="Cros-Aarteil S."/>
            <person name="Calhoun S."/>
            <person name="Haridas S."/>
            <person name="Kuo A."/>
            <person name="Pangilinan J."/>
            <person name="Riley R."/>
            <person name="Labutti K."/>
            <person name="Andreopoulos B."/>
            <person name="Lipzen A."/>
            <person name="Chen C."/>
            <person name="Yanf M."/>
            <person name="Daum C."/>
            <person name="Ng V."/>
            <person name="Clum A."/>
            <person name="Steindorff A."/>
            <person name="Ohm R."/>
            <person name="Martin F."/>
            <person name="Silar P."/>
            <person name="Natvig D."/>
            <person name="Lalanne C."/>
            <person name="Gautier V."/>
            <person name="Ament-Velasquez S.L."/>
            <person name="Kruys A."/>
            <person name="Hutchinson M.I."/>
            <person name="Powell A.J."/>
            <person name="Barry K."/>
            <person name="Miller A.N."/>
            <person name="Grigoriev I.V."/>
            <person name="Debuchy R."/>
            <person name="Gladieux P."/>
            <person name="Thoren M.H."/>
            <person name="Johannesson H."/>
        </authorList>
    </citation>
    <scope>NUCLEOTIDE SEQUENCE</scope>
    <source>
        <strain evidence="2">PSN324</strain>
    </source>
</reference>
<evidence type="ECO:0000313" key="2">
    <source>
        <dbReference type="EMBL" id="KAK4457394.1"/>
    </source>
</evidence>
<evidence type="ECO:0000313" key="3">
    <source>
        <dbReference type="Proteomes" id="UP001321749"/>
    </source>
</evidence>
<proteinExistence type="predicted"/>
<name>A0AAV9HAZ1_9PEZI</name>
<accession>A0AAV9HAZ1</accession>
<comment type="caution">
    <text evidence="2">The sequence shown here is derived from an EMBL/GenBank/DDBJ whole genome shotgun (WGS) entry which is preliminary data.</text>
</comment>
<gene>
    <name evidence="2" type="ORF">QBC42DRAFT_279238</name>
</gene>
<keyword evidence="3" id="KW-1185">Reference proteome</keyword>
<sequence length="79" mass="9601">MISGNQWRLHLFFFFLFFLFPKHGSLVMDPLLRRRREWKLLRMSCKWHNPPRLLCREELVALLMRGSSFVRGKVCLCPH</sequence>
<organism evidence="2 3">
    <name type="scientific">Cladorrhinum samala</name>
    <dbReference type="NCBI Taxonomy" id="585594"/>
    <lineage>
        <taxon>Eukaryota</taxon>
        <taxon>Fungi</taxon>
        <taxon>Dikarya</taxon>
        <taxon>Ascomycota</taxon>
        <taxon>Pezizomycotina</taxon>
        <taxon>Sordariomycetes</taxon>
        <taxon>Sordariomycetidae</taxon>
        <taxon>Sordariales</taxon>
        <taxon>Podosporaceae</taxon>
        <taxon>Cladorrhinum</taxon>
    </lineage>
</organism>
<evidence type="ECO:0000256" key="1">
    <source>
        <dbReference type="SAM" id="SignalP"/>
    </source>
</evidence>